<dbReference type="AlphaFoldDB" id="A0A2K9NS89"/>
<keyword evidence="4" id="KW-0067">ATP-binding</keyword>
<dbReference type="GO" id="GO:0005829">
    <property type="term" value="C:cytosol"/>
    <property type="evidence" value="ECO:0007669"/>
    <property type="project" value="TreeGrafter"/>
</dbReference>
<dbReference type="SMART" id="SM00487">
    <property type="entry name" value="DEXDc"/>
    <property type="match status" value="1"/>
</dbReference>
<dbReference type="SUPFAM" id="SSF52540">
    <property type="entry name" value="P-loop containing nucleoside triphosphate hydrolases"/>
    <property type="match status" value="1"/>
</dbReference>
<dbReference type="GO" id="GO:0003676">
    <property type="term" value="F:nucleic acid binding"/>
    <property type="evidence" value="ECO:0007669"/>
    <property type="project" value="InterPro"/>
</dbReference>
<dbReference type="PANTHER" id="PTHR47959">
    <property type="entry name" value="ATP-DEPENDENT RNA HELICASE RHLE-RELATED"/>
    <property type="match status" value="1"/>
</dbReference>
<organism evidence="6 7">
    <name type="scientific">Bacteriovorax stolpii</name>
    <name type="common">Bdellovibrio stolpii</name>
    <dbReference type="NCBI Taxonomy" id="960"/>
    <lineage>
        <taxon>Bacteria</taxon>
        <taxon>Pseudomonadati</taxon>
        <taxon>Bdellovibrionota</taxon>
        <taxon>Bacteriovoracia</taxon>
        <taxon>Bacteriovoracales</taxon>
        <taxon>Bacteriovoracaceae</taxon>
        <taxon>Bacteriovorax</taxon>
    </lineage>
</organism>
<dbReference type="GO" id="GO:0003724">
    <property type="term" value="F:RNA helicase activity"/>
    <property type="evidence" value="ECO:0007669"/>
    <property type="project" value="TreeGrafter"/>
</dbReference>
<keyword evidence="7" id="KW-1185">Reference proteome</keyword>
<dbReference type="InterPro" id="IPR050079">
    <property type="entry name" value="DEAD_box_RNA_helicase"/>
</dbReference>
<comment type="similarity">
    <text evidence="5">Belongs to the DEAD box helicase family.</text>
</comment>
<keyword evidence="3 6" id="KW-0347">Helicase</keyword>
<dbReference type="EMBL" id="CP025704">
    <property type="protein sequence ID" value="AUN98383.1"/>
    <property type="molecule type" value="Genomic_DNA"/>
</dbReference>
<dbReference type="GO" id="GO:0016787">
    <property type="term" value="F:hydrolase activity"/>
    <property type="evidence" value="ECO:0007669"/>
    <property type="project" value="UniProtKB-KW"/>
</dbReference>
<keyword evidence="1" id="KW-0547">Nucleotide-binding</keyword>
<dbReference type="Pfam" id="PF00270">
    <property type="entry name" value="DEAD"/>
    <property type="match status" value="1"/>
</dbReference>
<name>A0A2K9NS89_BACTC</name>
<accession>A0A2K9NS89</accession>
<keyword evidence="2" id="KW-0378">Hydrolase</keyword>
<dbReference type="PROSITE" id="PS51194">
    <property type="entry name" value="HELICASE_CTER"/>
    <property type="match status" value="1"/>
</dbReference>
<reference evidence="6 7" key="1">
    <citation type="submission" date="2018-01" db="EMBL/GenBank/DDBJ databases">
        <title>Complete genome sequence of Bacteriovorax stolpii DSM12778.</title>
        <authorList>
            <person name="Tang B."/>
            <person name="Chang J."/>
        </authorList>
    </citation>
    <scope>NUCLEOTIDE SEQUENCE [LARGE SCALE GENOMIC DNA]</scope>
    <source>
        <strain evidence="6 7">DSM 12778</strain>
    </source>
</reference>
<dbReference type="InterPro" id="IPR014001">
    <property type="entry name" value="Helicase_ATP-bd"/>
</dbReference>
<dbReference type="KEGG" id="bsto:C0V70_09750"/>
<dbReference type="Proteomes" id="UP000235584">
    <property type="component" value="Chromosome"/>
</dbReference>
<dbReference type="SMART" id="SM00490">
    <property type="entry name" value="HELICc"/>
    <property type="match status" value="1"/>
</dbReference>
<evidence type="ECO:0000313" key="6">
    <source>
        <dbReference type="EMBL" id="AUN98383.1"/>
    </source>
</evidence>
<dbReference type="InterPro" id="IPR027417">
    <property type="entry name" value="P-loop_NTPase"/>
</dbReference>
<dbReference type="InterPro" id="IPR044742">
    <property type="entry name" value="DEAD/DEAH_RhlB"/>
</dbReference>
<dbReference type="PANTHER" id="PTHR47959:SF13">
    <property type="entry name" value="ATP-DEPENDENT RNA HELICASE RHLE"/>
    <property type="match status" value="1"/>
</dbReference>
<gene>
    <name evidence="6" type="ORF">C0V70_09750</name>
</gene>
<dbReference type="CDD" id="cd00268">
    <property type="entry name" value="DEADc"/>
    <property type="match status" value="1"/>
</dbReference>
<evidence type="ECO:0000256" key="3">
    <source>
        <dbReference type="ARBA" id="ARBA00022806"/>
    </source>
</evidence>
<dbReference type="PROSITE" id="PS51192">
    <property type="entry name" value="HELICASE_ATP_BIND_1"/>
    <property type="match status" value="1"/>
</dbReference>
<dbReference type="RefSeq" id="WP_102243674.1">
    <property type="nucleotide sequence ID" value="NZ_CP025704.1"/>
</dbReference>
<protein>
    <submittedName>
        <fullName evidence="6">RNA helicase</fullName>
    </submittedName>
</protein>
<dbReference type="CDD" id="cd18787">
    <property type="entry name" value="SF2_C_DEAD"/>
    <property type="match status" value="1"/>
</dbReference>
<dbReference type="GO" id="GO:0005524">
    <property type="term" value="F:ATP binding"/>
    <property type="evidence" value="ECO:0007669"/>
    <property type="project" value="UniProtKB-KW"/>
</dbReference>
<evidence type="ECO:0000256" key="2">
    <source>
        <dbReference type="ARBA" id="ARBA00022801"/>
    </source>
</evidence>
<evidence type="ECO:0000256" key="4">
    <source>
        <dbReference type="ARBA" id="ARBA00022840"/>
    </source>
</evidence>
<dbReference type="InterPro" id="IPR001650">
    <property type="entry name" value="Helicase_C-like"/>
</dbReference>
<evidence type="ECO:0000256" key="5">
    <source>
        <dbReference type="ARBA" id="ARBA00038437"/>
    </source>
</evidence>
<dbReference type="Gene3D" id="3.40.50.300">
    <property type="entry name" value="P-loop containing nucleotide triphosphate hydrolases"/>
    <property type="match status" value="2"/>
</dbReference>
<evidence type="ECO:0000313" key="7">
    <source>
        <dbReference type="Proteomes" id="UP000235584"/>
    </source>
</evidence>
<evidence type="ECO:0000256" key="1">
    <source>
        <dbReference type="ARBA" id="ARBA00022741"/>
    </source>
</evidence>
<sequence>MNQFPEAITKALSEMKIESLTPIQESAIPKILEGRDLVALAETGSGKTLAFVLPIITKLIGAPKRPTKTLVITPTKELSEQILAVAKKCARFTNIISISLYGGKSFDTQARELKNGVHLIVACPGRLKDHIEKETIDLSGVETVVLDEADQLMDMGFLPHIKVAMEATASRKQTLLFSATMSEEVKTLTEEFLKDAETIEFKANQTKAAISEIFTPISNDLRYPFLRFLLKEHKIKSCLIFTKTKEEARSLNALLVADKYKAAVLEGDMTTHQRKKSLMGLKEKTINILVATDIASRGLDIPHVSHVINIGPPQNSDAYIHRVGRTARHDKPGMAITIYIKGEEDFELEEILSAQGKELSPTKYKEFNYQLRLDKKSLKLI</sequence>
<proteinExistence type="inferred from homology"/>
<dbReference type="Pfam" id="PF00271">
    <property type="entry name" value="Helicase_C"/>
    <property type="match status" value="1"/>
</dbReference>
<dbReference type="InterPro" id="IPR011545">
    <property type="entry name" value="DEAD/DEAH_box_helicase_dom"/>
</dbReference>